<dbReference type="PANTHER" id="PTHR13007:SF19">
    <property type="entry name" value="PRE-MRNA-SPLICING FACTOR 18"/>
    <property type="match status" value="1"/>
</dbReference>
<comment type="similarity">
    <text evidence="2">Belongs to the PRP18 family.</text>
</comment>
<dbReference type="PANTHER" id="PTHR13007">
    <property type="entry name" value="PRE-MRNA SPLICING FACTOR-RELATED"/>
    <property type="match status" value="1"/>
</dbReference>
<feature type="domain" description="Pre-mRNA processing factor 4 (PRP4)-like" evidence="10">
    <location>
        <begin position="80"/>
        <end position="130"/>
    </location>
</feature>
<evidence type="ECO:0000259" key="10">
    <source>
        <dbReference type="SMART" id="SM00500"/>
    </source>
</evidence>
<accession>A0A6P4ZAY3</accession>
<dbReference type="OrthoDB" id="10261918at2759"/>
<dbReference type="SUPFAM" id="SSF158230">
    <property type="entry name" value="PRP4-like"/>
    <property type="match status" value="1"/>
</dbReference>
<evidence type="ECO:0000256" key="8">
    <source>
        <dbReference type="ARBA" id="ARBA00031388"/>
    </source>
</evidence>
<dbReference type="SUPFAM" id="SSF47938">
    <property type="entry name" value="Functional domain of the splicing factor Prp18"/>
    <property type="match status" value="1"/>
</dbReference>
<feature type="compositionally biased region" description="Basic and acidic residues" evidence="9">
    <location>
        <begin position="39"/>
        <end position="60"/>
    </location>
</feature>
<protein>
    <recommendedName>
        <fullName evidence="3">Pre-mRNA-splicing factor 18</fullName>
    </recommendedName>
    <alternativeName>
        <fullName evidence="8">PRP18 homolog</fullName>
    </alternativeName>
</protein>
<organism evidence="11 12">
    <name type="scientific">Branchiostoma belcheri</name>
    <name type="common">Amphioxus</name>
    <dbReference type="NCBI Taxonomy" id="7741"/>
    <lineage>
        <taxon>Eukaryota</taxon>
        <taxon>Metazoa</taxon>
        <taxon>Chordata</taxon>
        <taxon>Cephalochordata</taxon>
        <taxon>Leptocardii</taxon>
        <taxon>Amphioxiformes</taxon>
        <taxon>Branchiostomatidae</taxon>
        <taxon>Branchiostoma</taxon>
    </lineage>
</organism>
<dbReference type="GeneID" id="109477169"/>
<evidence type="ECO:0000313" key="11">
    <source>
        <dbReference type="Proteomes" id="UP000515135"/>
    </source>
</evidence>
<dbReference type="Gene3D" id="4.10.280.110">
    <property type="entry name" value="Pre-mRNA processing factor 4 domain"/>
    <property type="match status" value="1"/>
</dbReference>
<evidence type="ECO:0000313" key="12">
    <source>
        <dbReference type="RefSeq" id="XP_019633793.1"/>
    </source>
</evidence>
<dbReference type="SMART" id="SM00500">
    <property type="entry name" value="SFM"/>
    <property type="match status" value="1"/>
</dbReference>
<dbReference type="GO" id="GO:0000350">
    <property type="term" value="P:generation of catalytic spliceosome for second transesterification step"/>
    <property type="evidence" value="ECO:0007669"/>
    <property type="project" value="TreeGrafter"/>
</dbReference>
<dbReference type="InterPro" id="IPR014906">
    <property type="entry name" value="PRP4-like"/>
</dbReference>
<keyword evidence="5" id="KW-0747">Spliceosome</keyword>
<evidence type="ECO:0000256" key="6">
    <source>
        <dbReference type="ARBA" id="ARBA00023187"/>
    </source>
</evidence>
<dbReference type="InterPro" id="IPR036285">
    <property type="entry name" value="PRP4-like_sf"/>
</dbReference>
<name>A0A6P4ZAY3_BRABE</name>
<evidence type="ECO:0000256" key="1">
    <source>
        <dbReference type="ARBA" id="ARBA00004324"/>
    </source>
</evidence>
<dbReference type="GO" id="GO:0005682">
    <property type="term" value="C:U5 snRNP"/>
    <property type="evidence" value="ECO:0007669"/>
    <property type="project" value="TreeGrafter"/>
</dbReference>
<dbReference type="Gene3D" id="1.20.940.10">
    <property type="entry name" value="Functional domain of the splicing factor Prp18"/>
    <property type="match status" value="1"/>
</dbReference>
<proteinExistence type="inferred from homology"/>
<dbReference type="FunFam" id="1.20.940.10:FF:000002">
    <property type="entry name" value="Pre-mRNA processing factor 18"/>
    <property type="match status" value="1"/>
</dbReference>
<keyword evidence="11" id="KW-1185">Reference proteome</keyword>
<comment type="subcellular location">
    <subcellularLocation>
        <location evidence="1">Nucleus speckle</location>
    </subcellularLocation>
</comment>
<keyword evidence="6" id="KW-0508">mRNA splicing</keyword>
<gene>
    <name evidence="12" type="primary">LOC109477169</name>
</gene>
<dbReference type="Proteomes" id="UP000515135">
    <property type="component" value="Unplaced"/>
</dbReference>
<dbReference type="InterPro" id="IPR039979">
    <property type="entry name" value="PRPF18"/>
</dbReference>
<dbReference type="Pfam" id="PF02840">
    <property type="entry name" value="Prp18"/>
    <property type="match status" value="1"/>
</dbReference>
<evidence type="ECO:0000256" key="5">
    <source>
        <dbReference type="ARBA" id="ARBA00022728"/>
    </source>
</evidence>
<dbReference type="InterPro" id="IPR004098">
    <property type="entry name" value="Prp18"/>
</dbReference>
<feature type="region of interest" description="Disordered" evidence="9">
    <location>
        <begin position="39"/>
        <end position="83"/>
    </location>
</feature>
<evidence type="ECO:0000256" key="4">
    <source>
        <dbReference type="ARBA" id="ARBA00022664"/>
    </source>
</evidence>
<dbReference type="GO" id="GO:0016607">
    <property type="term" value="C:nuclear speck"/>
    <property type="evidence" value="ECO:0007669"/>
    <property type="project" value="UniProtKB-SubCell"/>
</dbReference>
<feature type="compositionally biased region" description="Polar residues" evidence="9">
    <location>
        <begin position="61"/>
        <end position="70"/>
    </location>
</feature>
<evidence type="ECO:0000256" key="2">
    <source>
        <dbReference type="ARBA" id="ARBA00008137"/>
    </source>
</evidence>
<reference evidence="12" key="1">
    <citation type="submission" date="2025-08" db="UniProtKB">
        <authorList>
            <consortium name="RefSeq"/>
        </authorList>
    </citation>
    <scope>IDENTIFICATION</scope>
    <source>
        <tissue evidence="12">Gonad</tissue>
    </source>
</reference>
<sequence length="358" mass="41879">MDILKAEMARKRKQLEDAKLVDEKKKFFKRGELQAKQEEEYYRRMNMYEKDKQDQEDKNTEPTPGTSKTSPEQEKEKKMLPREEVIRRLREREEPVRLFGETDYDAYQRLRRIEILEPEVNKGFRNDLKAAMDKVDEQYLKEMVESRHEGEDGPTRGKYDLRVSDDGTTLDDIKEMAATVSKISDDKERRGNESLMILKFLKFLMDQWAKELNARPEEVKRSVQGKLMTATHAQTGEYLRPLFNKLKKKSVPSDIQFALLEIVSNLLEREYVKANDAYLRMAIGNAPWPIGVTMVGIHARTGREKIFAQNVAHVLNDETQRKYIQALKRLMTLCQQHFPADPSKCVEYNSRPTLLVGQ</sequence>
<dbReference type="FunFam" id="4.10.280.110:FF:000001">
    <property type="entry name" value="pre-mRNA-splicing factor 18 isoform X2"/>
    <property type="match status" value="1"/>
</dbReference>
<dbReference type="GO" id="GO:0071021">
    <property type="term" value="C:U2-type post-spliceosomal complex"/>
    <property type="evidence" value="ECO:0007669"/>
    <property type="project" value="TreeGrafter"/>
</dbReference>
<keyword evidence="7" id="KW-0539">Nucleus</keyword>
<dbReference type="Pfam" id="PF08799">
    <property type="entry name" value="PRP4"/>
    <property type="match status" value="1"/>
</dbReference>
<evidence type="ECO:0000256" key="9">
    <source>
        <dbReference type="SAM" id="MobiDB-lite"/>
    </source>
</evidence>
<keyword evidence="4" id="KW-0507">mRNA processing</keyword>
<dbReference type="KEGG" id="bbel:109477169"/>
<evidence type="ECO:0000256" key="7">
    <source>
        <dbReference type="ARBA" id="ARBA00023242"/>
    </source>
</evidence>
<dbReference type="RefSeq" id="XP_019633793.1">
    <property type="nucleotide sequence ID" value="XM_019778234.1"/>
</dbReference>
<dbReference type="GO" id="GO:0046540">
    <property type="term" value="C:U4/U6 x U5 tri-snRNP complex"/>
    <property type="evidence" value="ECO:0007669"/>
    <property type="project" value="TreeGrafter"/>
</dbReference>
<dbReference type="AlphaFoldDB" id="A0A6P4ZAY3"/>
<feature type="compositionally biased region" description="Basic and acidic residues" evidence="9">
    <location>
        <begin position="71"/>
        <end position="83"/>
    </location>
</feature>
<evidence type="ECO:0000256" key="3">
    <source>
        <dbReference type="ARBA" id="ARBA00018242"/>
    </source>
</evidence>